<evidence type="ECO:0000256" key="2">
    <source>
        <dbReference type="ARBA" id="ARBA00008860"/>
    </source>
</evidence>
<evidence type="ECO:0000256" key="5">
    <source>
        <dbReference type="ARBA" id="ARBA00023274"/>
    </source>
</evidence>
<dbReference type="Proteomes" id="UP001497623">
    <property type="component" value="Unassembled WGS sequence"/>
</dbReference>
<reference evidence="8 9" key="1">
    <citation type="submission" date="2024-05" db="EMBL/GenBank/DDBJ databases">
        <authorList>
            <person name="Wallberg A."/>
        </authorList>
    </citation>
    <scope>NUCLEOTIDE SEQUENCE [LARGE SCALE GENOMIC DNA]</scope>
</reference>
<proteinExistence type="inferred from homology"/>
<evidence type="ECO:0000256" key="7">
    <source>
        <dbReference type="ARBA" id="ARBA00035398"/>
    </source>
</evidence>
<dbReference type="AlphaFoldDB" id="A0AAV2RD62"/>
<feature type="non-terminal residue" evidence="8">
    <location>
        <position position="1"/>
    </location>
</feature>
<comment type="similarity">
    <text evidence="2">Belongs to the mitochondrion-specific ribosomal protein mL50 family.</text>
</comment>
<evidence type="ECO:0000256" key="6">
    <source>
        <dbReference type="ARBA" id="ARBA00035183"/>
    </source>
</evidence>
<dbReference type="InterPro" id="IPR018305">
    <property type="entry name" value="Ribosomal_m50"/>
</dbReference>
<dbReference type="GO" id="GO:0005762">
    <property type="term" value="C:mitochondrial large ribosomal subunit"/>
    <property type="evidence" value="ECO:0007669"/>
    <property type="project" value="TreeGrafter"/>
</dbReference>
<sequence length="201" mass="22911">VAAMKPQLMGCRVLTNARALNNRGWGSVFSQKRYYSIEGEQDVQFDFKAESLASRGYLRTQKPYMPPSNVDSQVLDACEHIMNTKELRHTIEDGTTKFHLLKTLASMFNHQVPNSLLHNINTVGSLLTFYKTPIDTRIPLDMMQNIDLPKNLHVEYQYTRFNPETDTMFGGVSAYTKDSCLVTGLKTKKKYNGHIAKTSWP</sequence>
<evidence type="ECO:0000313" key="9">
    <source>
        <dbReference type="Proteomes" id="UP001497623"/>
    </source>
</evidence>
<keyword evidence="4" id="KW-0496">Mitochondrion</keyword>
<comment type="caution">
    <text evidence="8">The sequence shown here is derived from an EMBL/GenBank/DDBJ whole genome shotgun (WGS) entry which is preliminary data.</text>
</comment>
<organism evidence="8 9">
    <name type="scientific">Meganyctiphanes norvegica</name>
    <name type="common">Northern krill</name>
    <name type="synonym">Thysanopoda norvegica</name>
    <dbReference type="NCBI Taxonomy" id="48144"/>
    <lineage>
        <taxon>Eukaryota</taxon>
        <taxon>Metazoa</taxon>
        <taxon>Ecdysozoa</taxon>
        <taxon>Arthropoda</taxon>
        <taxon>Crustacea</taxon>
        <taxon>Multicrustacea</taxon>
        <taxon>Malacostraca</taxon>
        <taxon>Eumalacostraca</taxon>
        <taxon>Eucarida</taxon>
        <taxon>Euphausiacea</taxon>
        <taxon>Euphausiidae</taxon>
        <taxon>Meganyctiphanes</taxon>
    </lineage>
</organism>
<name>A0AAV2RD62_MEGNR</name>
<dbReference type="EMBL" id="CAXKWB010019179">
    <property type="protein sequence ID" value="CAL4121728.1"/>
    <property type="molecule type" value="Genomic_DNA"/>
</dbReference>
<evidence type="ECO:0000256" key="1">
    <source>
        <dbReference type="ARBA" id="ARBA00004173"/>
    </source>
</evidence>
<dbReference type="Pfam" id="PF10501">
    <property type="entry name" value="Ribosomal_L50"/>
    <property type="match status" value="1"/>
</dbReference>
<protein>
    <recommendedName>
        <fullName evidence="6">Large ribosomal subunit protein mL50</fullName>
    </recommendedName>
    <alternativeName>
        <fullName evidence="7">39S ribosomal protein L50, mitochondrial</fullName>
    </alternativeName>
</protein>
<accession>A0AAV2RD62</accession>
<evidence type="ECO:0000256" key="4">
    <source>
        <dbReference type="ARBA" id="ARBA00023128"/>
    </source>
</evidence>
<evidence type="ECO:0000313" key="8">
    <source>
        <dbReference type="EMBL" id="CAL4121728.1"/>
    </source>
</evidence>
<dbReference type="PANTHER" id="PTHR31542:SF1">
    <property type="entry name" value="LARGE RIBOSOMAL SUBUNIT PROTEIN ML50"/>
    <property type="match status" value="1"/>
</dbReference>
<keyword evidence="9" id="KW-1185">Reference proteome</keyword>
<gene>
    <name evidence="8" type="ORF">MNOR_LOCUS22590</name>
</gene>
<comment type="subcellular location">
    <subcellularLocation>
        <location evidence="1">Mitochondrion</location>
    </subcellularLocation>
</comment>
<dbReference type="PANTHER" id="PTHR31542">
    <property type="entry name" value="39A RIBOSOMAL PROTEIN L50, MITOCHONDRIAL"/>
    <property type="match status" value="1"/>
</dbReference>
<keyword evidence="3" id="KW-0689">Ribosomal protein</keyword>
<keyword evidence="5" id="KW-0687">Ribonucleoprotein</keyword>
<evidence type="ECO:0000256" key="3">
    <source>
        <dbReference type="ARBA" id="ARBA00022980"/>
    </source>
</evidence>